<keyword evidence="2" id="KW-1185">Reference proteome</keyword>
<gene>
    <name evidence="1" type="ORF">EDB81DRAFT_155768</name>
</gene>
<dbReference type="AlphaFoldDB" id="A0A9P9JGF4"/>
<dbReference type="Proteomes" id="UP000738349">
    <property type="component" value="Unassembled WGS sequence"/>
</dbReference>
<evidence type="ECO:0000313" key="1">
    <source>
        <dbReference type="EMBL" id="KAH7170209.1"/>
    </source>
</evidence>
<evidence type="ECO:0000313" key="2">
    <source>
        <dbReference type="Proteomes" id="UP000738349"/>
    </source>
</evidence>
<accession>A0A9P9JGF4</accession>
<sequence length="102" mass="11900">MVKRVSVLRFCFLSLFSFTLVTLPRRNTLQPLASPDRLQKPRPYPQIGFCFFFCFTDRRGAVTYPFLSCHHQIPTDTLIQKIHAWKVAHQRKMVKKGDDTTG</sequence>
<comment type="caution">
    <text evidence="1">The sequence shown here is derived from an EMBL/GenBank/DDBJ whole genome shotgun (WGS) entry which is preliminary data.</text>
</comment>
<dbReference type="EMBL" id="JAGMUV010000002">
    <property type="protein sequence ID" value="KAH7170209.1"/>
    <property type="molecule type" value="Genomic_DNA"/>
</dbReference>
<name>A0A9P9JGF4_9HYPO</name>
<proteinExistence type="predicted"/>
<protein>
    <submittedName>
        <fullName evidence="1">Uncharacterized protein</fullName>
    </submittedName>
</protein>
<reference evidence="1" key="1">
    <citation type="journal article" date="2021" name="Nat. Commun.">
        <title>Genetic determinants of endophytism in the Arabidopsis root mycobiome.</title>
        <authorList>
            <person name="Mesny F."/>
            <person name="Miyauchi S."/>
            <person name="Thiergart T."/>
            <person name="Pickel B."/>
            <person name="Atanasova L."/>
            <person name="Karlsson M."/>
            <person name="Huettel B."/>
            <person name="Barry K.W."/>
            <person name="Haridas S."/>
            <person name="Chen C."/>
            <person name="Bauer D."/>
            <person name="Andreopoulos W."/>
            <person name="Pangilinan J."/>
            <person name="LaButti K."/>
            <person name="Riley R."/>
            <person name="Lipzen A."/>
            <person name="Clum A."/>
            <person name="Drula E."/>
            <person name="Henrissat B."/>
            <person name="Kohler A."/>
            <person name="Grigoriev I.V."/>
            <person name="Martin F.M."/>
            <person name="Hacquard S."/>
        </authorList>
    </citation>
    <scope>NUCLEOTIDE SEQUENCE</scope>
    <source>
        <strain evidence="1">MPI-CAGE-AT-0147</strain>
    </source>
</reference>
<organism evidence="1 2">
    <name type="scientific">Dactylonectria macrodidyma</name>
    <dbReference type="NCBI Taxonomy" id="307937"/>
    <lineage>
        <taxon>Eukaryota</taxon>
        <taxon>Fungi</taxon>
        <taxon>Dikarya</taxon>
        <taxon>Ascomycota</taxon>
        <taxon>Pezizomycotina</taxon>
        <taxon>Sordariomycetes</taxon>
        <taxon>Hypocreomycetidae</taxon>
        <taxon>Hypocreales</taxon>
        <taxon>Nectriaceae</taxon>
        <taxon>Dactylonectria</taxon>
    </lineage>
</organism>